<organism evidence="2 3">
    <name type="scientific">Leptothrix cholodnii (strain ATCC 51168 / LMG 8142 / SP-6)</name>
    <name type="common">Leptothrix discophora (strain SP-6)</name>
    <dbReference type="NCBI Taxonomy" id="395495"/>
    <lineage>
        <taxon>Bacteria</taxon>
        <taxon>Pseudomonadati</taxon>
        <taxon>Pseudomonadota</taxon>
        <taxon>Betaproteobacteria</taxon>
        <taxon>Burkholderiales</taxon>
        <taxon>Sphaerotilaceae</taxon>
        <taxon>Leptothrix</taxon>
    </lineage>
</organism>
<evidence type="ECO:0000259" key="1">
    <source>
        <dbReference type="PROSITE" id="PS50828"/>
    </source>
</evidence>
<sequence length="226" mass="25080">MRPQGRHGWADLDQIGRQLREQRIAAEQAAARERAEAAARQREKELFVRSIGAVIPMPPSDRADMARPRPAPLPLQRELDDVMVLRSSLSDDFDAESLLETDDQLSYRRVGLGPDVLKKLRLGRWSVQGQIDLHGYTRDHAREALAAFLADAGKRGWRCVRVVHGKGLGSPGRQPVLKGKVRSWLVQRQEVLAFTQARGPDGGAGALIVLLDSAPRRARQRPQAGV</sequence>
<dbReference type="Gene3D" id="3.30.1370.110">
    <property type="match status" value="1"/>
</dbReference>
<dbReference type="EMBL" id="CP001013">
    <property type="protein sequence ID" value="ACB32971.1"/>
    <property type="molecule type" value="Genomic_DNA"/>
</dbReference>
<dbReference type="SMART" id="SM00463">
    <property type="entry name" value="SMR"/>
    <property type="match status" value="1"/>
</dbReference>
<keyword evidence="3" id="KW-1185">Reference proteome</keyword>
<evidence type="ECO:0000313" key="3">
    <source>
        <dbReference type="Proteomes" id="UP000001693"/>
    </source>
</evidence>
<dbReference type="SUPFAM" id="SSF160443">
    <property type="entry name" value="SMR domain-like"/>
    <property type="match status" value="1"/>
</dbReference>
<dbReference type="Proteomes" id="UP000001693">
    <property type="component" value="Chromosome"/>
</dbReference>
<dbReference type="PANTHER" id="PTHR35562">
    <property type="entry name" value="DNA ENDONUCLEASE SMRA-RELATED"/>
    <property type="match status" value="1"/>
</dbReference>
<dbReference type="Pfam" id="PF01713">
    <property type="entry name" value="Smr"/>
    <property type="match status" value="1"/>
</dbReference>
<feature type="domain" description="Smr" evidence="1">
    <location>
        <begin position="131"/>
        <end position="212"/>
    </location>
</feature>
<dbReference type="KEGG" id="lch:Lcho_0696"/>
<dbReference type="InterPro" id="IPR002625">
    <property type="entry name" value="Smr_dom"/>
</dbReference>
<dbReference type="eggNOG" id="COG2840">
    <property type="taxonomic scope" value="Bacteria"/>
</dbReference>
<evidence type="ECO:0000313" key="2">
    <source>
        <dbReference type="EMBL" id="ACB32971.1"/>
    </source>
</evidence>
<dbReference type="STRING" id="395495.Lcho_0696"/>
<proteinExistence type="predicted"/>
<dbReference type="HOGENOM" id="CLU_055978_1_0_4"/>
<dbReference type="RefSeq" id="WP_012345733.1">
    <property type="nucleotide sequence ID" value="NC_010524.1"/>
</dbReference>
<dbReference type="PROSITE" id="PS50828">
    <property type="entry name" value="SMR"/>
    <property type="match status" value="1"/>
</dbReference>
<name>B1Y0J0_LEPCP</name>
<accession>B1Y0J0</accession>
<dbReference type="AlphaFoldDB" id="B1Y0J0"/>
<gene>
    <name evidence="2" type="ordered locus">Lcho_0696</name>
</gene>
<reference evidence="2 3" key="1">
    <citation type="submission" date="2008-03" db="EMBL/GenBank/DDBJ databases">
        <title>Complete sequence of Leptothrix cholodnii SP-6.</title>
        <authorList>
            <consortium name="US DOE Joint Genome Institute"/>
            <person name="Copeland A."/>
            <person name="Lucas S."/>
            <person name="Lapidus A."/>
            <person name="Glavina del Rio T."/>
            <person name="Dalin E."/>
            <person name="Tice H."/>
            <person name="Bruce D."/>
            <person name="Goodwin L."/>
            <person name="Pitluck S."/>
            <person name="Chertkov O."/>
            <person name="Brettin T."/>
            <person name="Detter J.C."/>
            <person name="Han C."/>
            <person name="Kuske C.R."/>
            <person name="Schmutz J."/>
            <person name="Larimer F."/>
            <person name="Land M."/>
            <person name="Hauser L."/>
            <person name="Kyrpides N."/>
            <person name="Lykidis A."/>
            <person name="Emerson D."/>
            <person name="Richardson P."/>
        </authorList>
    </citation>
    <scope>NUCLEOTIDE SEQUENCE [LARGE SCALE GENOMIC DNA]</scope>
    <source>
        <strain evidence="3">ATCC 51168 / LMG 8142 / SP-6</strain>
    </source>
</reference>
<dbReference type="PANTHER" id="PTHR35562:SF2">
    <property type="entry name" value="DNA ENDONUCLEASE SMRA-RELATED"/>
    <property type="match status" value="1"/>
</dbReference>
<dbReference type="InterPro" id="IPR036063">
    <property type="entry name" value="Smr_dom_sf"/>
</dbReference>
<protein>
    <submittedName>
        <fullName evidence="2">Smr protein/MutS2</fullName>
    </submittedName>
</protein>